<organism evidence="2 3">
    <name type="scientific">Klebsiella pneumoniae</name>
    <dbReference type="NCBI Taxonomy" id="573"/>
    <lineage>
        <taxon>Bacteria</taxon>
        <taxon>Pseudomonadati</taxon>
        <taxon>Pseudomonadota</taxon>
        <taxon>Gammaproteobacteria</taxon>
        <taxon>Enterobacterales</taxon>
        <taxon>Enterobacteriaceae</taxon>
        <taxon>Klebsiella/Raoultella group</taxon>
        <taxon>Klebsiella</taxon>
        <taxon>Klebsiella pneumoniae complex</taxon>
    </lineage>
</organism>
<gene>
    <name evidence="1" type="ORF">FME62_08400</name>
    <name evidence="2" type="ORF">NCTC9617_06251</name>
</gene>
<reference evidence="2 3" key="1">
    <citation type="submission" date="2018-06" db="EMBL/GenBank/DDBJ databases">
        <authorList>
            <consortium name="Pathogen Informatics"/>
            <person name="Doyle S."/>
        </authorList>
    </citation>
    <scope>NUCLEOTIDE SEQUENCE [LARGE SCALE GENOMIC DNA]</scope>
    <source>
        <strain evidence="2 3">NCTC9617</strain>
    </source>
</reference>
<name>A0A367TZF2_KLEPN</name>
<evidence type="ECO:0000313" key="3">
    <source>
        <dbReference type="Proteomes" id="UP000255167"/>
    </source>
</evidence>
<reference evidence="1 4" key="2">
    <citation type="submission" date="2019-07" db="EMBL/GenBank/DDBJ databases">
        <title>Genome sequence of OXA-232-producing Klebsiella pneumoniae ST23 from septicemic neonate.</title>
        <authorList>
            <person name="Mukherjee S."/>
            <person name="Naha S."/>
            <person name="Bhadury P."/>
            <person name="Basu S."/>
        </authorList>
    </citation>
    <scope>NUCLEOTIDE SEQUENCE [LARGE SCALE GENOMIC DNA]</scope>
    <source>
        <strain evidence="1 4">EN5275</strain>
    </source>
</reference>
<proteinExistence type="predicted"/>
<dbReference type="Proteomes" id="UP000468995">
    <property type="component" value="Unassembled WGS sequence"/>
</dbReference>
<evidence type="ECO:0000313" key="1">
    <source>
        <dbReference type="EMBL" id="MSS30809.1"/>
    </source>
</evidence>
<evidence type="ECO:0000313" key="2">
    <source>
        <dbReference type="EMBL" id="STW49615.1"/>
    </source>
</evidence>
<dbReference type="EMBL" id="VINI01000005">
    <property type="protein sequence ID" value="MSS30809.1"/>
    <property type="molecule type" value="Genomic_DNA"/>
</dbReference>
<dbReference type="AlphaFoldDB" id="A0A367TZF2"/>
<dbReference type="RefSeq" id="WP_050767837.1">
    <property type="nucleotide sequence ID" value="NZ_BIGK01000003.1"/>
</dbReference>
<dbReference type="EMBL" id="UGNC01000005">
    <property type="protein sequence ID" value="STW49615.1"/>
    <property type="molecule type" value="Genomic_DNA"/>
</dbReference>
<accession>A0A367TZF2</accession>
<sequence length="130" mass="14897">MPIQLFPQTFRDKLAAVIRLDTYWQALIQPPYSFHYADHILAFQLYSGMVSQTLTTKNIHYSHHQKTLPVKKTIRHEIPTLTLIDVRQTRALLVKCGTEMLAGAFSAQIQPYLAINPVCLIFVNFPAFPL</sequence>
<protein>
    <submittedName>
        <fullName evidence="2">Uncharacterized protein</fullName>
    </submittedName>
</protein>
<dbReference type="Proteomes" id="UP000255167">
    <property type="component" value="Unassembled WGS sequence"/>
</dbReference>
<evidence type="ECO:0000313" key="4">
    <source>
        <dbReference type="Proteomes" id="UP000468995"/>
    </source>
</evidence>